<protein>
    <submittedName>
        <fullName evidence="2">6-phosphogluconate dehydrogenase</fullName>
    </submittedName>
</protein>
<dbReference type="Pfam" id="PF21455">
    <property type="entry name" value="PylD_N"/>
    <property type="match status" value="1"/>
</dbReference>
<dbReference type="NCBIfam" id="TIGR03911">
    <property type="entry name" value="pyrrolys_PylD"/>
    <property type="match status" value="1"/>
</dbReference>
<dbReference type="AlphaFoldDB" id="A0A099T4W1"/>
<name>A0A099T4W1_METMT</name>
<dbReference type="Proteomes" id="UP000029859">
    <property type="component" value="Unassembled WGS sequence"/>
</dbReference>
<evidence type="ECO:0000259" key="1">
    <source>
        <dbReference type="Pfam" id="PF21455"/>
    </source>
</evidence>
<dbReference type="OrthoDB" id="122788at2157"/>
<gene>
    <name evidence="2" type="ORF">LI82_03970</name>
</gene>
<keyword evidence="3" id="KW-1185">Reference proteome</keyword>
<dbReference type="InterPro" id="IPR023914">
    <property type="entry name" value="Pyrrolys_PylD"/>
</dbReference>
<accession>A0A099T4W1</accession>
<feature type="domain" description="Pyrrolysine biosynthesis protein PylD N-terminal" evidence="1">
    <location>
        <begin position="9"/>
        <end position="118"/>
    </location>
</feature>
<dbReference type="EMBL" id="JRHO01000009">
    <property type="protein sequence ID" value="KGK99193.1"/>
    <property type="molecule type" value="Genomic_DNA"/>
</dbReference>
<dbReference type="InterPro" id="IPR048757">
    <property type="entry name" value="PylD_N"/>
</dbReference>
<comment type="caution">
    <text evidence="2">The sequence shown here is derived from an EMBL/GenBank/DDBJ whole genome shotgun (WGS) entry which is preliminary data.</text>
</comment>
<organism evidence="2 3">
    <name type="scientific">Methanococcoides methylutens</name>
    <dbReference type="NCBI Taxonomy" id="2226"/>
    <lineage>
        <taxon>Archaea</taxon>
        <taxon>Methanobacteriati</taxon>
        <taxon>Methanobacteriota</taxon>
        <taxon>Stenosarchaea group</taxon>
        <taxon>Methanomicrobia</taxon>
        <taxon>Methanosarcinales</taxon>
        <taxon>Methanosarcinaceae</taxon>
        <taxon>Methanococcoides</taxon>
    </lineage>
</organism>
<dbReference type="Gene3D" id="3.40.50.12150">
    <property type="match status" value="1"/>
</dbReference>
<evidence type="ECO:0000313" key="3">
    <source>
        <dbReference type="Proteomes" id="UP000029859"/>
    </source>
</evidence>
<dbReference type="Gene3D" id="3.40.50.720">
    <property type="entry name" value="NAD(P)-binding Rossmann-like Domain"/>
    <property type="match status" value="1"/>
</dbReference>
<proteinExistence type="predicted"/>
<reference evidence="2 3" key="1">
    <citation type="submission" date="2014-09" db="EMBL/GenBank/DDBJ databases">
        <title>Draft genome sequence of an obligately methylotrophic methanogen, Methanococcoides methylutens, isolated from marine sediment.</title>
        <authorList>
            <person name="Guan Y."/>
            <person name="Ngugi D.K."/>
            <person name="Blom J."/>
            <person name="Ali S."/>
            <person name="Ferry J.G."/>
            <person name="Stingl U."/>
        </authorList>
    </citation>
    <scope>NUCLEOTIDE SEQUENCE [LARGE SCALE GENOMIC DNA]</scope>
    <source>
        <strain evidence="2 3">DSM 2657</strain>
    </source>
</reference>
<evidence type="ECO:0000313" key="2">
    <source>
        <dbReference type="EMBL" id="KGK99193.1"/>
    </source>
</evidence>
<dbReference type="SUPFAM" id="SSF51735">
    <property type="entry name" value="NAD(P)-binding Rossmann-fold domains"/>
    <property type="match status" value="1"/>
</dbReference>
<dbReference type="InterPro" id="IPR036291">
    <property type="entry name" value="NAD(P)-bd_dom_sf"/>
</dbReference>
<sequence length="259" mass="27966">MALLTPEDLEDLLNKLNMNNNIIKEATGMDIAQMCEAVYGTTPSSQKVGIVPITSGNGIIGNFSASLLAITEYFGLEGFITEHPDITGYHQAVAGGADIILMADDHIFIAHNLRNGKIATNHVCTGVIYSEIASRYKHTDSKDVLVIGLGRVGYAGASHLVEKGFNVYACDPNTDFMNKAIEELGVKAYDVDKPRKFSMVFEATPNANTISEGMIAERCLVSTPGIPCALPDELVEKYDIDLVMEPLVIGVAAMLYSVF</sequence>
<dbReference type="RefSeq" id="WP_048193605.1">
    <property type="nucleotide sequence ID" value="NZ_CAAGSM010000002.1"/>
</dbReference>